<protein>
    <submittedName>
        <fullName evidence="1">Uncharacterized protein</fullName>
    </submittedName>
</protein>
<evidence type="ECO:0000313" key="2">
    <source>
        <dbReference type="Proteomes" id="UP000032180"/>
    </source>
</evidence>
<keyword evidence="2" id="KW-1185">Reference proteome</keyword>
<organism evidence="1 2">
    <name type="scientific">Leersia perrieri</name>
    <dbReference type="NCBI Taxonomy" id="77586"/>
    <lineage>
        <taxon>Eukaryota</taxon>
        <taxon>Viridiplantae</taxon>
        <taxon>Streptophyta</taxon>
        <taxon>Embryophyta</taxon>
        <taxon>Tracheophyta</taxon>
        <taxon>Spermatophyta</taxon>
        <taxon>Magnoliopsida</taxon>
        <taxon>Liliopsida</taxon>
        <taxon>Poales</taxon>
        <taxon>Poaceae</taxon>
        <taxon>BOP clade</taxon>
        <taxon>Oryzoideae</taxon>
        <taxon>Oryzeae</taxon>
        <taxon>Oryzinae</taxon>
        <taxon>Leersia</taxon>
    </lineage>
</organism>
<dbReference type="AlphaFoldDB" id="A0A0D9VAR5"/>
<reference evidence="2" key="2">
    <citation type="submission" date="2013-12" db="EMBL/GenBank/DDBJ databases">
        <authorList>
            <person name="Yu Y."/>
            <person name="Lee S."/>
            <person name="de Baynast K."/>
            <person name="Wissotski M."/>
            <person name="Liu L."/>
            <person name="Talag J."/>
            <person name="Goicoechea J."/>
            <person name="Angelova A."/>
            <person name="Jetty R."/>
            <person name="Kudrna D."/>
            <person name="Golser W."/>
            <person name="Rivera L."/>
            <person name="Zhang J."/>
            <person name="Wing R."/>
        </authorList>
    </citation>
    <scope>NUCLEOTIDE SEQUENCE</scope>
</reference>
<evidence type="ECO:0000313" key="1">
    <source>
        <dbReference type="EnsemblPlants" id="LPERR01G39580.1"/>
    </source>
</evidence>
<name>A0A0D9VAR5_9ORYZ</name>
<proteinExistence type="predicted"/>
<reference evidence="1 2" key="1">
    <citation type="submission" date="2012-08" db="EMBL/GenBank/DDBJ databases">
        <title>Oryza genome evolution.</title>
        <authorList>
            <person name="Wing R.A."/>
        </authorList>
    </citation>
    <scope>NUCLEOTIDE SEQUENCE</scope>
</reference>
<reference evidence="1" key="3">
    <citation type="submission" date="2015-04" db="UniProtKB">
        <authorList>
            <consortium name="EnsemblPlants"/>
        </authorList>
    </citation>
    <scope>IDENTIFICATION</scope>
</reference>
<dbReference type="HOGENOM" id="CLU_1858126_0_0_1"/>
<dbReference type="EnsemblPlants" id="LPERR01G39580.1">
    <property type="protein sequence ID" value="LPERR01G39580.1"/>
    <property type="gene ID" value="LPERR01G39580"/>
</dbReference>
<dbReference type="Gramene" id="LPERR01G39580.1">
    <property type="protein sequence ID" value="LPERR01G39580.1"/>
    <property type="gene ID" value="LPERR01G39580"/>
</dbReference>
<dbReference type="Proteomes" id="UP000032180">
    <property type="component" value="Chromosome 1"/>
</dbReference>
<accession>A0A0D9VAR5</accession>
<sequence>MKKYRQKNREPDYNGIDNDDFVFFTCGGYTHENEIKGKLMRARPPDFDEVIQVKHPRLVYELSTMMKAEEALFKGITRFHNLPVQNSNPRARISVKLISEAAVGIVASNRFVMGLLSYCVEMQDQGLDMASDNKLIAL</sequence>